<dbReference type="PANTHER" id="PTHR11686:SF54">
    <property type="entry name" value="GLUTATHIONE HYDROLASE 7"/>
    <property type="match status" value="1"/>
</dbReference>
<feature type="binding site" evidence="1">
    <location>
        <position position="280"/>
    </location>
    <ligand>
        <name>L-glutamate</name>
        <dbReference type="ChEBI" id="CHEBI:29985"/>
    </ligand>
</feature>
<feature type="compositionally biased region" description="Acidic residues" evidence="2">
    <location>
        <begin position="145"/>
        <end position="157"/>
    </location>
</feature>
<evidence type="ECO:0000313" key="4">
    <source>
        <dbReference type="EMBL" id="KAK7591011.1"/>
    </source>
</evidence>
<dbReference type="PRINTS" id="PR01210">
    <property type="entry name" value="GGTRANSPTASE"/>
</dbReference>
<gene>
    <name evidence="4" type="ORF">V9T40_002624</name>
</gene>
<keyword evidence="3" id="KW-1133">Transmembrane helix</keyword>
<keyword evidence="3" id="KW-0472">Membrane</keyword>
<evidence type="ECO:0000256" key="1">
    <source>
        <dbReference type="PIRSR" id="PIRSR600101-2"/>
    </source>
</evidence>
<evidence type="ECO:0000256" key="2">
    <source>
        <dbReference type="SAM" id="MobiDB-lite"/>
    </source>
</evidence>
<proteinExistence type="predicted"/>
<dbReference type="InterPro" id="IPR000101">
    <property type="entry name" value="GGT_peptidase"/>
</dbReference>
<keyword evidence="5" id="KW-1185">Reference proteome</keyword>
<dbReference type="Gene3D" id="3.60.20.40">
    <property type="match status" value="1"/>
</dbReference>
<dbReference type="Proteomes" id="UP001367676">
    <property type="component" value="Unassembled WGS sequence"/>
</dbReference>
<dbReference type="EMBL" id="JBBCAQ010000022">
    <property type="protein sequence ID" value="KAK7591011.1"/>
    <property type="molecule type" value="Genomic_DNA"/>
</dbReference>
<dbReference type="SUPFAM" id="SSF56235">
    <property type="entry name" value="N-terminal nucleophile aminohydrolases (Ntn hydrolases)"/>
    <property type="match status" value="1"/>
</dbReference>
<dbReference type="AlphaFoldDB" id="A0AAN9TIT9"/>
<feature type="region of interest" description="Disordered" evidence="2">
    <location>
        <begin position="130"/>
        <end position="169"/>
    </location>
</feature>
<dbReference type="GO" id="GO:0006751">
    <property type="term" value="P:glutathione catabolic process"/>
    <property type="evidence" value="ECO:0007669"/>
    <property type="project" value="InterPro"/>
</dbReference>
<evidence type="ECO:0000313" key="5">
    <source>
        <dbReference type="Proteomes" id="UP001367676"/>
    </source>
</evidence>
<protein>
    <submittedName>
        <fullName evidence="4">Uncharacterized protein</fullName>
    </submittedName>
</protein>
<feature type="transmembrane region" description="Helical" evidence="3">
    <location>
        <begin position="181"/>
        <end position="203"/>
    </location>
</feature>
<name>A0AAN9TIT9_9HEMI</name>
<keyword evidence="3" id="KW-0812">Transmembrane</keyword>
<dbReference type="GO" id="GO:0036374">
    <property type="term" value="F:glutathione hydrolase activity"/>
    <property type="evidence" value="ECO:0007669"/>
    <property type="project" value="InterPro"/>
</dbReference>
<dbReference type="Pfam" id="PF01019">
    <property type="entry name" value="G_glu_transpept"/>
    <property type="match status" value="1"/>
</dbReference>
<dbReference type="InterPro" id="IPR029055">
    <property type="entry name" value="Ntn_hydrolases_N"/>
</dbReference>
<dbReference type="PANTHER" id="PTHR11686">
    <property type="entry name" value="GAMMA GLUTAMYL TRANSPEPTIDASE"/>
    <property type="match status" value="1"/>
</dbReference>
<dbReference type="InterPro" id="IPR043137">
    <property type="entry name" value="GGT_ssub_C"/>
</dbReference>
<sequence length="632" mass="68676">MGAQETVSQSGPAPPPPLPGFNLPCAKDYDGNQNNLKEAFKGLFQEFTRAKILSVYGCFSPEASCGWIIMLKYDFVADPFTPDAISFMKKSINLLLNNAVIDYIEFISRVNINNEALSLRDDEEADMVEMDDENDVSSSSSSSDDSNDAESEDDSEDSAGRNRSESTPLYLNAPDTGSLRLIVGFFAGFSVTVTIALIIQIHYGHATQISLHGSVVSDNKVCSDAGVSMLRDKGSAVDAVIATAFCMGVFHEHITGLGSGGYMLIYDQRERKLMNAIDFRITRSNHSAIGIPGFVAGLALAHELYGVLPWDKLISRAEHYASSGYQVSQNLLNSKSSLKNGTYNENLASKLNSLVLNEVIVNAELAQTLKYIATSGPSEFYKNILLNDLAGIVNPKDILDYKVLKDDGLKETYRNYDIISAGEGSGGPLLLANLKYINKSLPSLASAVLGFKNVAEGWRASTASHIAAVDHNDVYVTMVSGLGSVLGSQILTKSGFILNNMIEVTKDEEQRPKILHTPVIALQSKKVCGRRLLLGAGDVRDVVQALEYLLRNESGSIAADIEAPRVRLLTPRIVTDPHREISAEDRKILSKDFNLANGNNSLLFPSINVIEKINDEITAYADKRGGGDHATF</sequence>
<organism evidence="4 5">
    <name type="scientific">Parthenolecanium corni</name>
    <dbReference type="NCBI Taxonomy" id="536013"/>
    <lineage>
        <taxon>Eukaryota</taxon>
        <taxon>Metazoa</taxon>
        <taxon>Ecdysozoa</taxon>
        <taxon>Arthropoda</taxon>
        <taxon>Hexapoda</taxon>
        <taxon>Insecta</taxon>
        <taxon>Pterygota</taxon>
        <taxon>Neoptera</taxon>
        <taxon>Paraneoptera</taxon>
        <taxon>Hemiptera</taxon>
        <taxon>Sternorrhyncha</taxon>
        <taxon>Coccoidea</taxon>
        <taxon>Coccidae</taxon>
        <taxon>Parthenolecanium</taxon>
    </lineage>
</organism>
<dbReference type="GO" id="GO:0005886">
    <property type="term" value="C:plasma membrane"/>
    <property type="evidence" value="ECO:0007669"/>
    <property type="project" value="TreeGrafter"/>
</dbReference>
<accession>A0AAN9TIT9</accession>
<comment type="caution">
    <text evidence="4">The sequence shown here is derived from an EMBL/GenBank/DDBJ whole genome shotgun (WGS) entry which is preliminary data.</text>
</comment>
<reference evidence="4 5" key="1">
    <citation type="submission" date="2024-03" db="EMBL/GenBank/DDBJ databases">
        <title>Adaptation during the transition from Ophiocordyceps entomopathogen to insect associate is accompanied by gene loss and intensified selection.</title>
        <authorList>
            <person name="Ward C.M."/>
            <person name="Onetto C.A."/>
            <person name="Borneman A.R."/>
        </authorList>
    </citation>
    <scope>NUCLEOTIDE SEQUENCE [LARGE SCALE GENOMIC DNA]</scope>
    <source>
        <strain evidence="4">AWRI1</strain>
        <tissue evidence="4">Single Adult Female</tissue>
    </source>
</reference>
<evidence type="ECO:0000256" key="3">
    <source>
        <dbReference type="SAM" id="Phobius"/>
    </source>
</evidence>